<dbReference type="Gene3D" id="3.40.30.10">
    <property type="entry name" value="Glutaredoxin"/>
    <property type="match status" value="1"/>
</dbReference>
<protein>
    <recommendedName>
        <fullName evidence="4">GST N-terminal domain-containing protein</fullName>
    </recommendedName>
</protein>
<dbReference type="SUPFAM" id="SSF52833">
    <property type="entry name" value="Thioredoxin-like"/>
    <property type="match status" value="1"/>
</dbReference>
<evidence type="ECO:0000259" key="1">
    <source>
        <dbReference type="Pfam" id="PF00043"/>
    </source>
</evidence>
<dbReference type="InterPro" id="IPR050931">
    <property type="entry name" value="Mito_Protein_Transport_Metaxin"/>
</dbReference>
<dbReference type="AlphaFoldDB" id="A0A7S1AHU4"/>
<dbReference type="InterPro" id="IPR036249">
    <property type="entry name" value="Thioredoxin-like_sf"/>
</dbReference>
<gene>
    <name evidence="3" type="ORF">NSCI0253_LOCUS27836</name>
</gene>
<dbReference type="EMBL" id="HBFQ01039284">
    <property type="protein sequence ID" value="CAD8853485.1"/>
    <property type="molecule type" value="Transcribed_RNA"/>
</dbReference>
<dbReference type="SUPFAM" id="SSF47616">
    <property type="entry name" value="GST C-terminal domain-like"/>
    <property type="match status" value="1"/>
</dbReference>
<dbReference type="Pfam" id="PF13417">
    <property type="entry name" value="GST_N_3"/>
    <property type="match status" value="1"/>
</dbReference>
<dbReference type="Gene3D" id="1.20.1050.10">
    <property type="match status" value="1"/>
</dbReference>
<reference evidence="3" key="1">
    <citation type="submission" date="2021-01" db="EMBL/GenBank/DDBJ databases">
        <authorList>
            <person name="Corre E."/>
            <person name="Pelletier E."/>
            <person name="Niang G."/>
            <person name="Scheremetjew M."/>
            <person name="Finn R."/>
            <person name="Kale V."/>
            <person name="Holt S."/>
            <person name="Cochrane G."/>
            <person name="Meng A."/>
            <person name="Brown T."/>
            <person name="Cohen L."/>
        </authorList>
    </citation>
    <scope>NUCLEOTIDE SEQUENCE</scope>
</reference>
<evidence type="ECO:0008006" key="4">
    <source>
        <dbReference type="Google" id="ProtNLM"/>
    </source>
</evidence>
<feature type="domain" description="Glutathione S-transferase C-terminal" evidence="1">
    <location>
        <begin position="269"/>
        <end position="328"/>
    </location>
</feature>
<accession>A0A7S1AHU4</accession>
<dbReference type="PANTHER" id="PTHR12289:SF67">
    <property type="match status" value="1"/>
</dbReference>
<proteinExistence type="predicted"/>
<dbReference type="PANTHER" id="PTHR12289">
    <property type="entry name" value="METAXIN RELATED"/>
    <property type="match status" value="1"/>
</dbReference>
<name>A0A7S1AHU4_NOCSC</name>
<dbReference type="Pfam" id="PF00043">
    <property type="entry name" value="GST_C"/>
    <property type="match status" value="1"/>
</dbReference>
<organism evidence="3">
    <name type="scientific">Noctiluca scintillans</name>
    <name type="common">Sea sparkle</name>
    <name type="synonym">Red tide dinoflagellate</name>
    <dbReference type="NCBI Taxonomy" id="2966"/>
    <lineage>
        <taxon>Eukaryota</taxon>
        <taxon>Sar</taxon>
        <taxon>Alveolata</taxon>
        <taxon>Dinophyceae</taxon>
        <taxon>Noctilucales</taxon>
        <taxon>Noctilucaceae</taxon>
        <taxon>Noctiluca</taxon>
    </lineage>
</organism>
<dbReference type="GO" id="GO:0005737">
    <property type="term" value="C:cytoplasm"/>
    <property type="evidence" value="ECO:0007669"/>
    <property type="project" value="TreeGrafter"/>
</dbReference>
<evidence type="ECO:0000259" key="2">
    <source>
        <dbReference type="Pfam" id="PF13417"/>
    </source>
</evidence>
<feature type="domain" description="GST N-terminal" evidence="2">
    <location>
        <begin position="69"/>
        <end position="145"/>
    </location>
</feature>
<dbReference type="InterPro" id="IPR004045">
    <property type="entry name" value="Glutathione_S-Trfase_N"/>
</dbReference>
<dbReference type="InterPro" id="IPR004046">
    <property type="entry name" value="GST_C"/>
</dbReference>
<sequence>MRVTTLANRVACGLLDLSVLPRLFLATIVSVLRRDGNALLVLTYVRGLQGHVGSAKAELSRPPAGTLRLFAWELSYFSGKVRAYLRYKKRFSNLTFDEVVATPSIVKDVLVRSTQSATVPQLQLPDGRFVQDSTEILDEVELLYPVSPVLPALDHPRQRLTCQLLEFLGDEWLLVPAFHWRWAYSGDGSRGQLMPHTGGARPPNHRQWNELQWGNFLLPKAHDEVKVKAAQWFFRNILFTRRGVKNSIKLLGVTWHTVGAWEASCKHFLEAFEAHLQCHDFVLGGRPSTADFGLLGPLFAHLYRDPVPGQMMRSECPLVVKWVERLHHRGGEPLIGENIEGDAEDWLPDDKVPDTVLPMLQIFFTEMWPVLKSTCRVLTDYLRSGDHDGGALPGKSFGPGCADQRGWGPLQHAFSLPFRSDGVPGGRSHGTRMVMPYHIWMLQRLERTVMSTPDRHLLGEFLRLIGGKELLQLSSMLDGCRVVKRKGLIFPEGSTPPASLAPRLLVLGAVALALSLARHRI</sequence>
<evidence type="ECO:0000313" key="3">
    <source>
        <dbReference type="EMBL" id="CAD8853485.1"/>
    </source>
</evidence>
<dbReference type="InterPro" id="IPR036282">
    <property type="entry name" value="Glutathione-S-Trfase_C_sf"/>
</dbReference>